<proteinExistence type="predicted"/>
<dbReference type="RefSeq" id="WP_092319533.1">
    <property type="nucleotide sequence ID" value="NZ_FOKY01000014.1"/>
</dbReference>
<organism evidence="2 3">
    <name type="scientific">Brevinema andersonii</name>
    <dbReference type="NCBI Taxonomy" id="34097"/>
    <lineage>
        <taxon>Bacteria</taxon>
        <taxon>Pseudomonadati</taxon>
        <taxon>Spirochaetota</taxon>
        <taxon>Spirochaetia</taxon>
        <taxon>Brevinematales</taxon>
        <taxon>Brevinemataceae</taxon>
        <taxon>Brevinema</taxon>
    </lineage>
</organism>
<protein>
    <submittedName>
        <fullName evidence="2">Uncharacterized protein</fullName>
    </submittedName>
</protein>
<evidence type="ECO:0000313" key="3">
    <source>
        <dbReference type="Proteomes" id="UP000240042"/>
    </source>
</evidence>
<keyword evidence="1" id="KW-0472">Membrane</keyword>
<keyword evidence="3" id="KW-1185">Reference proteome</keyword>
<reference evidence="3" key="1">
    <citation type="submission" date="2016-10" db="EMBL/GenBank/DDBJ databases">
        <authorList>
            <person name="Varghese N."/>
            <person name="Submissions S."/>
        </authorList>
    </citation>
    <scope>NUCLEOTIDE SEQUENCE [LARGE SCALE GENOMIC DNA]</scope>
    <source>
        <strain evidence="3">ATCC 43811</strain>
    </source>
</reference>
<dbReference type="Proteomes" id="UP000240042">
    <property type="component" value="Unassembled WGS sequence"/>
</dbReference>
<name>A0A1I1EJY6_BREAD</name>
<gene>
    <name evidence="2" type="ORF">SAMN02745150_01141</name>
</gene>
<dbReference type="AlphaFoldDB" id="A0A1I1EJY6"/>
<keyword evidence="1" id="KW-0812">Transmembrane</keyword>
<evidence type="ECO:0000313" key="2">
    <source>
        <dbReference type="EMBL" id="SFB87444.1"/>
    </source>
</evidence>
<keyword evidence="1" id="KW-1133">Transmembrane helix</keyword>
<evidence type="ECO:0000256" key="1">
    <source>
        <dbReference type="SAM" id="Phobius"/>
    </source>
</evidence>
<feature type="transmembrane region" description="Helical" evidence="1">
    <location>
        <begin position="6"/>
        <end position="31"/>
    </location>
</feature>
<sequence>MIRFLIDIALLIAFLGIGWIVYKFLQFLFFFRICVQRTIFCISGQLKAVLVFLYEWFQKILSYIKELLNNIGTNIKKLFRLKLEIESILKEDHIILQT</sequence>
<dbReference type="EMBL" id="FOKY01000014">
    <property type="protein sequence ID" value="SFB87444.1"/>
    <property type="molecule type" value="Genomic_DNA"/>
</dbReference>
<dbReference type="STRING" id="34097.SAMN02745150_01141"/>
<accession>A0A1I1EJY6</accession>